<keyword evidence="1" id="KW-1133">Transmembrane helix</keyword>
<protein>
    <recommendedName>
        <fullName evidence="4">Fimbrial assembly protein</fullName>
    </recommendedName>
</protein>
<dbReference type="Proteomes" id="UP000294829">
    <property type="component" value="Unassembled WGS sequence"/>
</dbReference>
<proteinExistence type="predicted"/>
<evidence type="ECO:0000313" key="3">
    <source>
        <dbReference type="Proteomes" id="UP000294829"/>
    </source>
</evidence>
<name>A0A4R5W216_9BURK</name>
<evidence type="ECO:0000313" key="2">
    <source>
        <dbReference type="EMBL" id="TDK65697.1"/>
    </source>
</evidence>
<organism evidence="2 3">
    <name type="scientific">Sapientia aquatica</name>
    <dbReference type="NCBI Taxonomy" id="1549640"/>
    <lineage>
        <taxon>Bacteria</taxon>
        <taxon>Pseudomonadati</taxon>
        <taxon>Pseudomonadota</taxon>
        <taxon>Betaproteobacteria</taxon>
        <taxon>Burkholderiales</taxon>
        <taxon>Oxalobacteraceae</taxon>
        <taxon>Sapientia</taxon>
    </lineage>
</organism>
<comment type="caution">
    <text evidence="2">The sequence shown here is derived from an EMBL/GenBank/DDBJ whole genome shotgun (WGS) entry which is preliminary data.</text>
</comment>
<reference evidence="2 3" key="1">
    <citation type="submission" date="2019-03" db="EMBL/GenBank/DDBJ databases">
        <title>Sapientia aquatica gen. nov., sp. nov., isolated from a crater lake.</title>
        <authorList>
            <person name="Felfoldi T."/>
            <person name="Szabo A."/>
            <person name="Toth E."/>
            <person name="Schumann P."/>
            <person name="Keki Z."/>
            <person name="Marialigeti K."/>
            <person name="Mathe I."/>
        </authorList>
    </citation>
    <scope>NUCLEOTIDE SEQUENCE [LARGE SCALE GENOMIC DNA]</scope>
    <source>
        <strain evidence="2 3">SA-152</strain>
    </source>
</reference>
<keyword evidence="1" id="KW-0812">Transmembrane</keyword>
<dbReference type="EMBL" id="SMYL01000005">
    <property type="protein sequence ID" value="TDK65697.1"/>
    <property type="molecule type" value="Genomic_DNA"/>
</dbReference>
<dbReference type="OrthoDB" id="8527869at2"/>
<evidence type="ECO:0008006" key="4">
    <source>
        <dbReference type="Google" id="ProtNLM"/>
    </source>
</evidence>
<accession>A0A4R5W216</accession>
<evidence type="ECO:0000256" key="1">
    <source>
        <dbReference type="SAM" id="Phobius"/>
    </source>
</evidence>
<dbReference type="AlphaFoldDB" id="A0A4R5W216"/>
<sequence length="229" mass="25846">MATANQNKDNSKANGIKASRTFWYDDFPVIRNASITFIFCILVAITMASSSQLLLDKELDQVKSAQVQKNTSRDKFQKVDSEFNEIEHFQPHYLRLTQQGFIGTEQRLHWVEKIQAIQKSAALQPISYNIDEQASFLVNPSVDMAGLELHGSNMLIKMDLLHEADLLQFIEQLSANEFNDVQRCKITRLPNAQSEKLVPLLSADCTLYWITLNPKAVAADSTPTTGVQQ</sequence>
<keyword evidence="3" id="KW-1185">Reference proteome</keyword>
<dbReference type="RefSeq" id="WP_133328851.1">
    <property type="nucleotide sequence ID" value="NZ_SMYL01000005.1"/>
</dbReference>
<gene>
    <name evidence="2" type="ORF">E2I14_12235</name>
</gene>
<feature type="transmembrane region" description="Helical" evidence="1">
    <location>
        <begin position="33"/>
        <end position="55"/>
    </location>
</feature>
<keyword evidence="1" id="KW-0472">Membrane</keyword>